<organism evidence="1 2">
    <name type="scientific">Chitinophaga oryziterrae</name>
    <dbReference type="NCBI Taxonomy" id="1031224"/>
    <lineage>
        <taxon>Bacteria</taxon>
        <taxon>Pseudomonadati</taxon>
        <taxon>Bacteroidota</taxon>
        <taxon>Chitinophagia</taxon>
        <taxon>Chitinophagales</taxon>
        <taxon>Chitinophagaceae</taxon>
        <taxon>Chitinophaga</taxon>
    </lineage>
</organism>
<evidence type="ECO:0000313" key="1">
    <source>
        <dbReference type="EMBL" id="MVT44359.1"/>
    </source>
</evidence>
<proteinExistence type="predicted"/>
<dbReference type="InterPro" id="IPR049511">
    <property type="entry name" value="PGH-like_rpt"/>
</dbReference>
<reference evidence="1 2" key="1">
    <citation type="submission" date="2019-12" db="EMBL/GenBank/DDBJ databases">
        <title>The draft genomic sequence of strain Chitinophaga oryziterrae JCM 16595.</title>
        <authorList>
            <person name="Zhang X."/>
        </authorList>
    </citation>
    <scope>NUCLEOTIDE SEQUENCE [LARGE SCALE GENOMIC DNA]</scope>
    <source>
        <strain evidence="1 2">JCM 16595</strain>
    </source>
</reference>
<evidence type="ECO:0008006" key="3">
    <source>
        <dbReference type="Google" id="ProtNLM"/>
    </source>
</evidence>
<dbReference type="AlphaFoldDB" id="A0A6N8JIZ3"/>
<dbReference type="Pfam" id="PF17660">
    <property type="entry name" value="BTRD1"/>
    <property type="match status" value="2"/>
</dbReference>
<accession>A0A6N8JIZ3</accession>
<evidence type="ECO:0000313" key="2">
    <source>
        <dbReference type="Proteomes" id="UP000468388"/>
    </source>
</evidence>
<dbReference type="InterPro" id="IPR050570">
    <property type="entry name" value="Cell_wall_metabolism_enzyme"/>
</dbReference>
<dbReference type="InterPro" id="IPR011055">
    <property type="entry name" value="Dup_hybrid_motif"/>
</dbReference>
<dbReference type="EMBL" id="WRXO01000011">
    <property type="protein sequence ID" value="MVT44359.1"/>
    <property type="molecule type" value="Genomic_DNA"/>
</dbReference>
<dbReference type="PANTHER" id="PTHR21666:SF289">
    <property type="entry name" value="L-ALA--D-GLU ENDOPEPTIDASE"/>
    <property type="match status" value="1"/>
</dbReference>
<comment type="caution">
    <text evidence="1">The sequence shown here is derived from an EMBL/GenBank/DDBJ whole genome shotgun (WGS) entry which is preliminary data.</text>
</comment>
<dbReference type="SUPFAM" id="SSF51261">
    <property type="entry name" value="Duplicated hybrid motif"/>
    <property type="match status" value="2"/>
</dbReference>
<dbReference type="Proteomes" id="UP000468388">
    <property type="component" value="Unassembled WGS sequence"/>
</dbReference>
<dbReference type="CDD" id="cd12797">
    <property type="entry name" value="M23_peptidase"/>
    <property type="match status" value="1"/>
</dbReference>
<dbReference type="Gene3D" id="2.70.70.10">
    <property type="entry name" value="Glucose Permease (Domain IIA)"/>
    <property type="match status" value="1"/>
</dbReference>
<dbReference type="GO" id="GO:0004222">
    <property type="term" value="F:metalloendopeptidase activity"/>
    <property type="evidence" value="ECO:0007669"/>
    <property type="project" value="TreeGrafter"/>
</dbReference>
<protein>
    <recommendedName>
        <fullName evidence="3">Peptidoglycan DD-metalloendopeptidase family protein</fullName>
    </recommendedName>
</protein>
<dbReference type="OrthoDB" id="608345at2"/>
<keyword evidence="2" id="KW-1185">Reference proteome</keyword>
<dbReference type="RefSeq" id="WP_157303157.1">
    <property type="nucleotide sequence ID" value="NZ_BAAAZB010000036.1"/>
</dbReference>
<name>A0A6N8JIZ3_9BACT</name>
<sequence>MKIATFSAAMLFCLHVCAQRPQPIQEERSSELLYRNVKKPTIDIPKGPDGDAATSKPVLSSLKVLSARPAIRTMPRQQLIFTEADAPGVLALAKVYSANVCAAPVVEDALEPVYSSVKAHMPLYLPYRNSVVGIWQGFYYSWDNDNDGKNDAHRAIDYGKGSIAANEDPSFGVYAIAPGKVISVQWSDGGGNNVTIEHTAPDGYKYRSTYLHLRNGYDHDRALARKSPSAKYMKFANNGTTSNLCWGTNSQVIAVKVGDIVKEGDFIANSGNTGSGGIGVILNDDGTMKNPDTRSFNVHLHYETRVLDTRSGHSGEWVLVDPYGTYNSSSVDCYDLESNTPYARLFAPFYPSFHNVPLDIVNKFWSYYTGMGMALQTISVDRKGSDLYAAGSFQWGLPGAWYAHFYMTGDTYQTKFNTYNGQGFRPRQLSVTKDGNGNPRFSVIWEKNPAGESAHSVHNADDAAFDAVWKDYVVAKKWHVQEHVDYTVNGKRYHAAVFVNKPADNGFYLFYGMNAADFNNKFKELYGKWELKSICVNDGKVGGVWRPKQNNYAAYFGMTSTDYQAKFTQFSGQGLRLLKVQNYDDNQHFSAVWGK</sequence>
<gene>
    <name evidence="1" type="ORF">GO495_27445</name>
</gene>
<dbReference type="PANTHER" id="PTHR21666">
    <property type="entry name" value="PEPTIDASE-RELATED"/>
    <property type="match status" value="1"/>
</dbReference>